<evidence type="ECO:0000313" key="3">
    <source>
        <dbReference type="Proteomes" id="UP000216752"/>
    </source>
</evidence>
<proteinExistence type="predicted"/>
<reference evidence="2" key="1">
    <citation type="submission" date="2024-05" db="EMBL/GenBank/DDBJ databases">
        <title>Isolation and characterization of Sporomusa carbonis sp. nov., a carboxydotrophic hydrogenogen in the genus of Sporomusa isolated from a charcoal burning pile.</title>
        <authorList>
            <person name="Boeer T."/>
            <person name="Rosenbaum F."/>
            <person name="Eysell L."/>
            <person name="Mueller V."/>
            <person name="Daniel R."/>
            <person name="Poehlein A."/>
        </authorList>
    </citation>
    <scope>NUCLEOTIDE SEQUENCE [LARGE SCALE GENOMIC DNA]</scope>
    <source>
        <strain evidence="2">DSM 10669</strain>
    </source>
</reference>
<evidence type="ECO:0000313" key="2">
    <source>
        <dbReference type="EMBL" id="XFO68905.1"/>
    </source>
</evidence>
<dbReference type="Proteomes" id="UP000216752">
    <property type="component" value="Chromosome"/>
</dbReference>
<accession>A0ABZ3IT54</accession>
<name>A0ABZ3IT54_9FIRM</name>
<feature type="transmembrane region" description="Helical" evidence="1">
    <location>
        <begin position="6"/>
        <end position="26"/>
    </location>
</feature>
<evidence type="ECO:0000256" key="1">
    <source>
        <dbReference type="SAM" id="Phobius"/>
    </source>
</evidence>
<protein>
    <submittedName>
        <fullName evidence="2">Uncharacterized protein</fullName>
    </submittedName>
</protein>
<gene>
    <name evidence="2" type="ORF">SPSIL_051330</name>
</gene>
<keyword evidence="3" id="KW-1185">Reference proteome</keyword>
<organism evidence="2 3">
    <name type="scientific">Sporomusa silvacetica DSM 10669</name>
    <dbReference type="NCBI Taxonomy" id="1123289"/>
    <lineage>
        <taxon>Bacteria</taxon>
        <taxon>Bacillati</taxon>
        <taxon>Bacillota</taxon>
        <taxon>Negativicutes</taxon>
        <taxon>Selenomonadales</taxon>
        <taxon>Sporomusaceae</taxon>
        <taxon>Sporomusa</taxon>
    </lineage>
</organism>
<sequence>MLDYLFTFCAFGVLILCFSGIIRVLFDNIFRSDKW</sequence>
<keyword evidence="1" id="KW-0812">Transmembrane</keyword>
<dbReference type="EMBL" id="CP155573">
    <property type="protein sequence ID" value="XFO68905.1"/>
    <property type="molecule type" value="Genomic_DNA"/>
</dbReference>
<keyword evidence="1" id="KW-1133">Transmembrane helix</keyword>
<keyword evidence="1" id="KW-0472">Membrane</keyword>